<dbReference type="Pfam" id="PF16220">
    <property type="entry name" value="DUF4880"/>
    <property type="match status" value="1"/>
</dbReference>
<keyword evidence="1" id="KW-0472">Membrane</keyword>
<keyword evidence="1" id="KW-1133">Transmembrane helix</keyword>
<feature type="domain" description="Pterin-binding" evidence="2">
    <location>
        <begin position="221"/>
        <end position="324"/>
    </location>
</feature>
<dbReference type="PANTHER" id="PTHR30273:SF2">
    <property type="entry name" value="PROTEIN FECR"/>
    <property type="match status" value="1"/>
</dbReference>
<dbReference type="Gene3D" id="2.60.120.1440">
    <property type="match status" value="1"/>
</dbReference>
<evidence type="ECO:0000313" key="4">
    <source>
        <dbReference type="Proteomes" id="UP001595904"/>
    </source>
</evidence>
<organism evidence="3 4">
    <name type="scientific">Steroidobacter flavus</name>
    <dbReference type="NCBI Taxonomy" id="1842136"/>
    <lineage>
        <taxon>Bacteria</taxon>
        <taxon>Pseudomonadati</taxon>
        <taxon>Pseudomonadota</taxon>
        <taxon>Gammaproteobacteria</taxon>
        <taxon>Steroidobacterales</taxon>
        <taxon>Steroidobacteraceae</taxon>
        <taxon>Steroidobacter</taxon>
    </lineage>
</organism>
<reference evidence="4" key="1">
    <citation type="journal article" date="2019" name="Int. J. Syst. Evol. Microbiol.">
        <title>The Global Catalogue of Microorganisms (GCM) 10K type strain sequencing project: providing services to taxonomists for standard genome sequencing and annotation.</title>
        <authorList>
            <consortium name="The Broad Institute Genomics Platform"/>
            <consortium name="The Broad Institute Genome Sequencing Center for Infectious Disease"/>
            <person name="Wu L."/>
            <person name="Ma J."/>
        </authorList>
    </citation>
    <scope>NUCLEOTIDE SEQUENCE [LARGE SCALE GENOMIC DNA]</scope>
    <source>
        <strain evidence="4">CGMCC 1.10759</strain>
    </source>
</reference>
<dbReference type="EMBL" id="JBHSDU010000003">
    <property type="protein sequence ID" value="MFC4311121.1"/>
    <property type="molecule type" value="Genomic_DNA"/>
</dbReference>
<dbReference type="Proteomes" id="UP001595904">
    <property type="component" value="Unassembled WGS sequence"/>
</dbReference>
<evidence type="ECO:0000256" key="1">
    <source>
        <dbReference type="SAM" id="Phobius"/>
    </source>
</evidence>
<protein>
    <submittedName>
        <fullName evidence="3">FecR family protein</fullName>
    </submittedName>
</protein>
<dbReference type="Pfam" id="PF04773">
    <property type="entry name" value="FecR"/>
    <property type="match status" value="1"/>
</dbReference>
<dbReference type="PIRSF" id="PIRSF018266">
    <property type="entry name" value="FecR"/>
    <property type="match status" value="1"/>
</dbReference>
<gene>
    <name evidence="3" type="ORF">ACFPN2_18635</name>
</gene>
<keyword evidence="1" id="KW-0812">Transmembrane</keyword>
<proteinExistence type="predicted"/>
<dbReference type="InterPro" id="IPR012373">
    <property type="entry name" value="Ferrdict_sens_TM"/>
</dbReference>
<evidence type="ECO:0000313" key="3">
    <source>
        <dbReference type="EMBL" id="MFC4311121.1"/>
    </source>
</evidence>
<dbReference type="RefSeq" id="WP_380599177.1">
    <property type="nucleotide sequence ID" value="NZ_JBHSDU010000003.1"/>
</dbReference>
<name>A0ABV8SUE5_9GAMM</name>
<dbReference type="InterPro" id="IPR006860">
    <property type="entry name" value="FecR"/>
</dbReference>
<dbReference type="PANTHER" id="PTHR30273">
    <property type="entry name" value="PERIPLASMIC SIGNAL SENSOR AND SIGMA FACTOR ACTIVATOR FECR-RELATED"/>
    <property type="match status" value="1"/>
</dbReference>
<accession>A0ABV8SUE5</accession>
<dbReference type="InterPro" id="IPR032623">
    <property type="entry name" value="FecR_N"/>
</dbReference>
<feature type="transmembrane region" description="Helical" evidence="1">
    <location>
        <begin position="84"/>
        <end position="102"/>
    </location>
</feature>
<dbReference type="PROSITE" id="PS50972">
    <property type="entry name" value="PTERIN_BINDING"/>
    <property type="match status" value="1"/>
</dbReference>
<keyword evidence="4" id="KW-1185">Reference proteome</keyword>
<dbReference type="InterPro" id="IPR000489">
    <property type="entry name" value="Pterin-binding_dom"/>
</dbReference>
<comment type="caution">
    <text evidence="3">The sequence shown here is derived from an EMBL/GenBank/DDBJ whole genome shotgun (WGS) entry which is preliminary data.</text>
</comment>
<evidence type="ECO:0000259" key="2">
    <source>
        <dbReference type="PROSITE" id="PS50972"/>
    </source>
</evidence>
<sequence length="324" mass="35365">MSGDVKRIKGECREWLALMHSGDASEADRARFAAWLRADPRHQRAYDGLHLLWRDISTLNQLKELEPVPPRPARRTAVKATRRLLPLAAAATVAGLALALFLTQPQPIQQPVTTVAVVQTQEYQTQLGEVRAIQLSDGSTVTLGARSRVIVSFTDSERRVELERGEAYFDVAKNAARPFFVAAPGTAVRVVGTRFDVRVGNSHVRVAVDEGVVAVNNRSSALTRGQRIDVMPDGAMTAVTQVDGSEVAAWREGRLVYDGATLADVVADLSRYRPNVTLSSAEAGKLRVTAGLRVEQIDQFVDRLPDILPVRVIRTDDAITIDAG</sequence>